<dbReference type="GO" id="GO:0004792">
    <property type="term" value="F:thiosulfate-cyanide sulfurtransferase activity"/>
    <property type="evidence" value="ECO:0007669"/>
    <property type="project" value="TreeGrafter"/>
</dbReference>
<sequence length="370" mass="42492">MNTPIYKIKDSVDLFVSDNKYLMVYYMNTRRRKSFKINEWTMHLLEIIDGEKTLDELKKMMQEKFNVAAENTEAVIEQLETNKIITPRCIDDSILSEYDRKRYDRQINYFAEFFSREEEGMLAQKKLMDSKIIIFGCGAVGGDIAIELAMAGVQHITLFDFDKVEVSDASRHMYFKDEMVGYPKIEALAQQIHEIDNRIAIRIIHKSMKPDSNIERLIIEHDFVVNTLDEPYIGYTSSKISRICVKHNTAHYIAGGFDAHLASTGEMIIPYVTPCVECYAGYFKKTLAGWKPKKHPVVKRYREIGGLSSMTLFSASFACIEIIKYLAGLVNMNESFKVRGELLFSTLKLTYINVKKNPDCPICGERGAIK</sequence>
<reference evidence="2" key="1">
    <citation type="submission" date="2012-11" db="EMBL/GenBank/DDBJ databases">
        <title>Dependencies among metagenomic species, viruses, plasmids and units of genetic variation.</title>
        <authorList>
            <person name="Nielsen H.B."/>
            <person name="Almeida M."/>
            <person name="Juncker A.S."/>
            <person name="Rasmussen S."/>
            <person name="Li J."/>
            <person name="Sunagawa S."/>
            <person name="Plichta D."/>
            <person name="Gautier L."/>
            <person name="Le Chatelier E."/>
            <person name="Peletier E."/>
            <person name="Bonde I."/>
            <person name="Nielsen T."/>
            <person name="Manichanh C."/>
            <person name="Arumugam M."/>
            <person name="Batto J."/>
            <person name="Santos M.B.Q.D."/>
            <person name="Blom N."/>
            <person name="Borruel N."/>
            <person name="Burgdorf K.S."/>
            <person name="Boumezbeur F."/>
            <person name="Casellas F."/>
            <person name="Dore J."/>
            <person name="Guarner F."/>
            <person name="Hansen T."/>
            <person name="Hildebrand F."/>
            <person name="Kaas R.S."/>
            <person name="Kennedy S."/>
            <person name="Kristiansen K."/>
            <person name="Kultima J.R."/>
            <person name="Leonard P."/>
            <person name="Levenez F."/>
            <person name="Lund O."/>
            <person name="Moumen B."/>
            <person name="Le Paslier D."/>
            <person name="Pons N."/>
            <person name="Pedersen O."/>
            <person name="Prifti E."/>
            <person name="Qin J."/>
            <person name="Raes J."/>
            <person name="Tap J."/>
            <person name="Tims S."/>
            <person name="Ussery D.W."/>
            <person name="Yamada T."/>
            <person name="MetaHit consortium"/>
            <person name="Renault P."/>
            <person name="Sicheritz-Ponten T."/>
            <person name="Bork P."/>
            <person name="Wang J."/>
            <person name="Brunak S."/>
            <person name="Ehrlich S.D."/>
        </authorList>
    </citation>
    <scope>NUCLEOTIDE SEQUENCE [LARGE SCALE GENOMIC DNA]</scope>
</reference>
<dbReference type="InterPro" id="IPR035985">
    <property type="entry name" value="Ubiquitin-activating_enz"/>
</dbReference>
<dbReference type="GO" id="GO:0016779">
    <property type="term" value="F:nucleotidyltransferase activity"/>
    <property type="evidence" value="ECO:0007669"/>
    <property type="project" value="TreeGrafter"/>
</dbReference>
<organism evidence="2">
    <name type="scientific">Megasphaera elsdenii CAG:570</name>
    <dbReference type="NCBI Taxonomy" id="1263087"/>
    <lineage>
        <taxon>Bacteria</taxon>
        <taxon>Bacillati</taxon>
        <taxon>Bacillota</taxon>
        <taxon>Negativicutes</taxon>
        <taxon>Veillonellales</taxon>
        <taxon>Veillonellaceae</taxon>
        <taxon>Megasphaera</taxon>
    </lineage>
</organism>
<evidence type="ECO:0000313" key="2">
    <source>
        <dbReference type="EMBL" id="CDF06284.1"/>
    </source>
</evidence>
<dbReference type="InterPro" id="IPR045886">
    <property type="entry name" value="ThiF/MoeB/HesA"/>
</dbReference>
<dbReference type="Pfam" id="PF00899">
    <property type="entry name" value="ThiF"/>
    <property type="match status" value="1"/>
</dbReference>
<proteinExistence type="predicted"/>
<feature type="domain" description="THIF-type NAD/FAD binding fold" evidence="1">
    <location>
        <begin position="103"/>
        <end position="361"/>
    </location>
</feature>
<gene>
    <name evidence="2" type="ORF">BN715_00397</name>
</gene>
<dbReference type="GO" id="GO:0008641">
    <property type="term" value="F:ubiquitin-like modifier activating enzyme activity"/>
    <property type="evidence" value="ECO:0007669"/>
    <property type="project" value="InterPro"/>
</dbReference>
<comment type="caution">
    <text evidence="2">The sequence shown here is derived from an EMBL/GenBank/DDBJ whole genome shotgun (WGS) entry which is preliminary data.</text>
</comment>
<name>R7MYS1_MEGEL</name>
<evidence type="ECO:0000259" key="1">
    <source>
        <dbReference type="Pfam" id="PF00899"/>
    </source>
</evidence>
<dbReference type="SUPFAM" id="SSF69572">
    <property type="entry name" value="Activating enzymes of the ubiquitin-like proteins"/>
    <property type="match status" value="1"/>
</dbReference>
<dbReference type="Proteomes" id="UP000017908">
    <property type="component" value="Unassembled WGS sequence"/>
</dbReference>
<accession>R7MYS1</accession>
<dbReference type="Gene3D" id="3.40.50.720">
    <property type="entry name" value="NAD(P)-binding Rossmann-like Domain"/>
    <property type="match status" value="1"/>
</dbReference>
<dbReference type="InterPro" id="IPR000594">
    <property type="entry name" value="ThiF_NAD_FAD-bd"/>
</dbReference>
<dbReference type="PANTHER" id="PTHR10953:SF102">
    <property type="entry name" value="ADENYLYLTRANSFERASE AND SULFURTRANSFERASE MOCS3"/>
    <property type="match status" value="1"/>
</dbReference>
<dbReference type="PANTHER" id="PTHR10953">
    <property type="entry name" value="UBIQUITIN-ACTIVATING ENZYME E1"/>
    <property type="match status" value="1"/>
</dbReference>
<dbReference type="EMBL" id="CBKE010000416">
    <property type="protein sequence ID" value="CDF06284.1"/>
    <property type="molecule type" value="Genomic_DNA"/>
</dbReference>
<dbReference type="AlphaFoldDB" id="R7MYS1"/>
<protein>
    <submittedName>
        <fullName evidence="2">UBA/THIF-type NAD/FAD binding protein</fullName>
    </submittedName>
</protein>
<dbReference type="GO" id="GO:0005737">
    <property type="term" value="C:cytoplasm"/>
    <property type="evidence" value="ECO:0007669"/>
    <property type="project" value="TreeGrafter"/>
</dbReference>